<gene>
    <name evidence="1" type="ORF">dnm_022270</name>
</gene>
<sequence>MLFFRYRDSSGEKIRVSPIFRTYGGGLRNPAFRAWEHFVREKIRVSPISRTHGGRALPVRYDECFLYL</sequence>
<organism evidence="1 2">
    <name type="scientific">Desulfonema magnum</name>
    <dbReference type="NCBI Taxonomy" id="45655"/>
    <lineage>
        <taxon>Bacteria</taxon>
        <taxon>Pseudomonadati</taxon>
        <taxon>Thermodesulfobacteriota</taxon>
        <taxon>Desulfobacteria</taxon>
        <taxon>Desulfobacterales</taxon>
        <taxon>Desulfococcaceae</taxon>
        <taxon>Desulfonema</taxon>
    </lineage>
</organism>
<dbReference type="EMBL" id="CP061800">
    <property type="protein sequence ID" value="QTA86206.1"/>
    <property type="molecule type" value="Genomic_DNA"/>
</dbReference>
<proteinExistence type="predicted"/>
<evidence type="ECO:0000313" key="2">
    <source>
        <dbReference type="Proteomes" id="UP000663722"/>
    </source>
</evidence>
<accession>A0A975BIQ4</accession>
<dbReference type="AlphaFoldDB" id="A0A975BIQ4"/>
<dbReference type="KEGG" id="dmm:dnm_022270"/>
<keyword evidence="2" id="KW-1185">Reference proteome</keyword>
<dbReference type="Proteomes" id="UP000663722">
    <property type="component" value="Chromosome"/>
</dbReference>
<name>A0A975BIQ4_9BACT</name>
<reference evidence="1" key="1">
    <citation type="journal article" date="2021" name="Microb. Physiol.">
        <title>Proteogenomic Insights into the Physiology of Marine, Sulfate-Reducing, Filamentous Desulfonema limicola and Desulfonema magnum.</title>
        <authorList>
            <person name="Schnaars V."/>
            <person name="Wohlbrand L."/>
            <person name="Scheve S."/>
            <person name="Hinrichs C."/>
            <person name="Reinhardt R."/>
            <person name="Rabus R."/>
        </authorList>
    </citation>
    <scope>NUCLEOTIDE SEQUENCE</scope>
    <source>
        <strain evidence="1">4be13</strain>
    </source>
</reference>
<protein>
    <submittedName>
        <fullName evidence="1">Uncharacterized protein</fullName>
    </submittedName>
</protein>
<evidence type="ECO:0000313" key="1">
    <source>
        <dbReference type="EMBL" id="QTA86206.1"/>
    </source>
</evidence>